<dbReference type="EMBL" id="JAKOGI010000245">
    <property type="protein sequence ID" value="KAJ8438662.1"/>
    <property type="molecule type" value="Genomic_DNA"/>
</dbReference>
<accession>A0A9Q1K983</accession>
<keyword evidence="3" id="KW-1185">Reference proteome</keyword>
<organism evidence="2 3">
    <name type="scientific">Carnegiea gigantea</name>
    <dbReference type="NCBI Taxonomy" id="171969"/>
    <lineage>
        <taxon>Eukaryota</taxon>
        <taxon>Viridiplantae</taxon>
        <taxon>Streptophyta</taxon>
        <taxon>Embryophyta</taxon>
        <taxon>Tracheophyta</taxon>
        <taxon>Spermatophyta</taxon>
        <taxon>Magnoliopsida</taxon>
        <taxon>eudicotyledons</taxon>
        <taxon>Gunneridae</taxon>
        <taxon>Pentapetalae</taxon>
        <taxon>Caryophyllales</taxon>
        <taxon>Cactineae</taxon>
        <taxon>Cactaceae</taxon>
        <taxon>Cactoideae</taxon>
        <taxon>Echinocereeae</taxon>
        <taxon>Carnegiea</taxon>
    </lineage>
</organism>
<feature type="region of interest" description="Disordered" evidence="1">
    <location>
        <begin position="135"/>
        <end position="164"/>
    </location>
</feature>
<comment type="caution">
    <text evidence="2">The sequence shown here is derived from an EMBL/GenBank/DDBJ whole genome shotgun (WGS) entry which is preliminary data.</text>
</comment>
<proteinExistence type="predicted"/>
<gene>
    <name evidence="2" type="ORF">Cgig2_031627</name>
</gene>
<dbReference type="AlphaFoldDB" id="A0A9Q1K983"/>
<feature type="compositionally biased region" description="Basic residues" evidence="1">
    <location>
        <begin position="153"/>
        <end position="162"/>
    </location>
</feature>
<evidence type="ECO:0000313" key="3">
    <source>
        <dbReference type="Proteomes" id="UP001153076"/>
    </source>
</evidence>
<protein>
    <submittedName>
        <fullName evidence="2">Uncharacterized protein</fullName>
    </submittedName>
</protein>
<name>A0A9Q1K983_9CARY</name>
<sequence length="224" mass="25078">MLDLKNALLTEDTDEFAREVNIPKLVQVMFYSMIAVYVKELGVLPKLVGDFLEEALKTPQQFSFETGAARAAVHSEGSPSEIVGDSQGSRQMTYQQPFPDTLHEIFCKPSPSAQDNEDSSHYFPLGGGGFTSTMRAKRKLSTLRPSTSDAGKSGRKKRRSGTNRRCDVLPRVLEFLNAIPNDDVSRTPPINHNSMHKGASHFQLNHQWIVKKRDERTTLLCVEN</sequence>
<reference evidence="2" key="1">
    <citation type="submission" date="2022-04" db="EMBL/GenBank/DDBJ databases">
        <title>Carnegiea gigantea Genome sequencing and assembly v2.</title>
        <authorList>
            <person name="Copetti D."/>
            <person name="Sanderson M.J."/>
            <person name="Burquez A."/>
            <person name="Wojciechowski M.F."/>
        </authorList>
    </citation>
    <scope>NUCLEOTIDE SEQUENCE</scope>
    <source>
        <strain evidence="2">SGP5-SGP5p</strain>
        <tissue evidence="2">Aerial part</tissue>
    </source>
</reference>
<evidence type="ECO:0000313" key="2">
    <source>
        <dbReference type="EMBL" id="KAJ8438662.1"/>
    </source>
</evidence>
<evidence type="ECO:0000256" key="1">
    <source>
        <dbReference type="SAM" id="MobiDB-lite"/>
    </source>
</evidence>
<dbReference type="Proteomes" id="UP001153076">
    <property type="component" value="Unassembled WGS sequence"/>
</dbReference>